<evidence type="ECO:0000256" key="7">
    <source>
        <dbReference type="ARBA" id="ARBA00022840"/>
    </source>
</evidence>
<protein>
    <recommendedName>
        <fullName evidence="12">Malectin-like domain-containing protein</fullName>
    </recommendedName>
</protein>
<evidence type="ECO:0000256" key="11">
    <source>
        <dbReference type="SAM" id="SignalP"/>
    </source>
</evidence>
<keyword evidence="3" id="KW-0808">Transferase</keyword>
<dbReference type="FunFam" id="2.60.120.430:FF:000001">
    <property type="entry name" value="Receptor-like protein kinase FERONIA"/>
    <property type="match status" value="1"/>
</dbReference>
<feature type="signal peptide" evidence="11">
    <location>
        <begin position="1"/>
        <end position="22"/>
    </location>
</feature>
<comment type="subcellular location">
    <subcellularLocation>
        <location evidence="1">Membrane</location>
        <topology evidence="1">Single-pass type I membrane protein</topology>
    </subcellularLocation>
</comment>
<keyword evidence="5 11" id="KW-0732">Signal</keyword>
<keyword evidence="4" id="KW-0812">Transmembrane</keyword>
<keyword evidence="2" id="KW-0418">Kinase</keyword>
<feature type="domain" description="Malectin-like" evidence="12">
    <location>
        <begin position="31"/>
        <end position="388"/>
    </location>
</feature>
<keyword evidence="7" id="KW-0067">ATP-binding</keyword>
<dbReference type="GO" id="GO:0005524">
    <property type="term" value="F:ATP binding"/>
    <property type="evidence" value="ECO:0007669"/>
    <property type="project" value="UniProtKB-KW"/>
</dbReference>
<dbReference type="Proteomes" id="UP001345219">
    <property type="component" value="Chromosome 1"/>
</dbReference>
<keyword evidence="9" id="KW-0472">Membrane</keyword>
<evidence type="ECO:0000256" key="3">
    <source>
        <dbReference type="ARBA" id="ARBA00022679"/>
    </source>
</evidence>
<evidence type="ECO:0000256" key="6">
    <source>
        <dbReference type="ARBA" id="ARBA00022741"/>
    </source>
</evidence>
<comment type="caution">
    <text evidence="13">The sequence shown here is derived from an EMBL/GenBank/DDBJ whole genome shotgun (WGS) entry which is preliminary data.</text>
</comment>
<dbReference type="EMBL" id="JAXIOK010000023">
    <property type="protein sequence ID" value="KAK4743475.1"/>
    <property type="molecule type" value="Genomic_DNA"/>
</dbReference>
<dbReference type="GO" id="GO:0004714">
    <property type="term" value="F:transmembrane receptor protein tyrosine kinase activity"/>
    <property type="evidence" value="ECO:0007669"/>
    <property type="project" value="InterPro"/>
</dbReference>
<evidence type="ECO:0000256" key="4">
    <source>
        <dbReference type="ARBA" id="ARBA00022692"/>
    </source>
</evidence>
<dbReference type="GO" id="GO:0004674">
    <property type="term" value="F:protein serine/threonine kinase activity"/>
    <property type="evidence" value="ECO:0007669"/>
    <property type="project" value="UniProtKB-KW"/>
</dbReference>
<evidence type="ECO:0000256" key="8">
    <source>
        <dbReference type="ARBA" id="ARBA00022989"/>
    </source>
</evidence>
<evidence type="ECO:0000256" key="10">
    <source>
        <dbReference type="ARBA" id="ARBA00023180"/>
    </source>
</evidence>
<keyword evidence="8" id="KW-1133">Transmembrane helix</keyword>
<feature type="chain" id="PRO_5042934210" description="Malectin-like domain-containing protein" evidence="11">
    <location>
        <begin position="23"/>
        <end position="450"/>
    </location>
</feature>
<evidence type="ECO:0000256" key="2">
    <source>
        <dbReference type="ARBA" id="ARBA00022527"/>
    </source>
</evidence>
<evidence type="ECO:0000256" key="1">
    <source>
        <dbReference type="ARBA" id="ARBA00004479"/>
    </source>
</evidence>
<gene>
    <name evidence="13" type="ORF">SAY87_001476</name>
</gene>
<dbReference type="Pfam" id="PF12819">
    <property type="entry name" value="Malectin_like"/>
    <property type="match status" value="1"/>
</dbReference>
<proteinExistence type="predicted"/>
<evidence type="ECO:0000256" key="5">
    <source>
        <dbReference type="ARBA" id="ARBA00022729"/>
    </source>
</evidence>
<accession>A0AAN7GIK3</accession>
<evidence type="ECO:0000259" key="12">
    <source>
        <dbReference type="Pfam" id="PF12819"/>
    </source>
</evidence>
<evidence type="ECO:0000313" key="14">
    <source>
        <dbReference type="Proteomes" id="UP001345219"/>
    </source>
</evidence>
<dbReference type="FunFam" id="2.60.120.430:FF:000005">
    <property type="entry name" value="Putative receptor-like protein kinase"/>
    <property type="match status" value="1"/>
</dbReference>
<dbReference type="PANTHER" id="PTHR34590">
    <property type="entry name" value="OS03G0124300 PROTEIN-RELATED"/>
    <property type="match status" value="1"/>
</dbReference>
<sequence>MAPDKFLHFLTLFILLPFSSSAFTPSDNYLLSCGSASNSTLFGRVFVGDSALPSLGFISEDQSVSVTQENPPLNSTTSLYNTARVFRGSSGYQLSIKENGTHLVRFHFSPFSAQSFELKSANFGVAVNGFAVLSDFSAGASVVKEFIFKIDGTFVEIIFIPSGSSGFGFVNAIEVFSAPPDLIIDGGARLISDARTEEYNNLTSQVLETIHRINVGGPRLTPFNDTLWRTWIPDDEYLVLNSAAKPVSTTQPPNYQGGGSSREVAPDNVYMTAQQMNRDNLTLDSKFNISWDFPVDSGGFRYLVRLHFCDIVSSALNELYFNVYINDYPAYTNLDLSVLAVHLLASPYYIDFVAGSHPPGVMRISVGPSDLSSPLRMNAILNGAEIMKIATLASLPMDKKKSHVWILVGSALAGTLGECGLDCLTIVRRKLSQSYLHQHGHSLSWTEWVP</sequence>
<dbReference type="AlphaFoldDB" id="A0AAN7GIK3"/>
<organism evidence="13 14">
    <name type="scientific">Trapa incisa</name>
    <dbReference type="NCBI Taxonomy" id="236973"/>
    <lineage>
        <taxon>Eukaryota</taxon>
        <taxon>Viridiplantae</taxon>
        <taxon>Streptophyta</taxon>
        <taxon>Embryophyta</taxon>
        <taxon>Tracheophyta</taxon>
        <taxon>Spermatophyta</taxon>
        <taxon>Magnoliopsida</taxon>
        <taxon>eudicotyledons</taxon>
        <taxon>Gunneridae</taxon>
        <taxon>Pentapetalae</taxon>
        <taxon>rosids</taxon>
        <taxon>malvids</taxon>
        <taxon>Myrtales</taxon>
        <taxon>Lythraceae</taxon>
        <taxon>Trapa</taxon>
    </lineage>
</organism>
<keyword evidence="2" id="KW-0723">Serine/threonine-protein kinase</keyword>
<dbReference type="PANTHER" id="PTHR34590:SF18">
    <property type="entry name" value="MALECTIN-LIKE DOMAIN-CONTAINING PROTEIN"/>
    <property type="match status" value="1"/>
</dbReference>
<name>A0AAN7GIK3_9MYRT</name>
<dbReference type="InterPro" id="IPR024788">
    <property type="entry name" value="Malectin-like_Carb-bd_dom"/>
</dbReference>
<evidence type="ECO:0000313" key="13">
    <source>
        <dbReference type="EMBL" id="KAK4743475.1"/>
    </source>
</evidence>
<reference evidence="13 14" key="1">
    <citation type="journal article" date="2023" name="Hortic Res">
        <title>Pangenome of water caltrop reveals structural variations and asymmetric subgenome divergence after allopolyploidization.</title>
        <authorList>
            <person name="Zhang X."/>
            <person name="Chen Y."/>
            <person name="Wang L."/>
            <person name="Yuan Y."/>
            <person name="Fang M."/>
            <person name="Shi L."/>
            <person name="Lu R."/>
            <person name="Comes H.P."/>
            <person name="Ma Y."/>
            <person name="Chen Y."/>
            <person name="Huang G."/>
            <person name="Zhou Y."/>
            <person name="Zheng Z."/>
            <person name="Qiu Y."/>
        </authorList>
    </citation>
    <scope>NUCLEOTIDE SEQUENCE [LARGE SCALE GENOMIC DNA]</scope>
    <source>
        <tissue evidence="13">Roots</tissue>
    </source>
</reference>
<evidence type="ECO:0000256" key="9">
    <source>
        <dbReference type="ARBA" id="ARBA00023136"/>
    </source>
</evidence>
<dbReference type="InterPro" id="IPR045272">
    <property type="entry name" value="ANXUR1/2-like"/>
</dbReference>
<keyword evidence="14" id="KW-1185">Reference proteome</keyword>
<dbReference type="Gene3D" id="2.60.120.430">
    <property type="entry name" value="Galactose-binding lectin"/>
    <property type="match status" value="2"/>
</dbReference>
<dbReference type="GO" id="GO:0016020">
    <property type="term" value="C:membrane"/>
    <property type="evidence" value="ECO:0007669"/>
    <property type="project" value="UniProtKB-SubCell"/>
</dbReference>
<keyword evidence="6" id="KW-0547">Nucleotide-binding</keyword>
<keyword evidence="10" id="KW-0325">Glycoprotein</keyword>